<feature type="domain" description="Integrase zinc-binding" evidence="1">
    <location>
        <begin position="68"/>
        <end position="96"/>
    </location>
</feature>
<gene>
    <name evidence="2" type="ORF">TBRA_LOCUS2712</name>
</gene>
<accession>A0A6H5I2F2</accession>
<dbReference type="EMBL" id="CADCXV010000524">
    <property type="protein sequence ID" value="CAB0030717.1"/>
    <property type="molecule type" value="Genomic_DNA"/>
</dbReference>
<proteinExistence type="predicted"/>
<dbReference type="AlphaFoldDB" id="A0A6H5I2F2"/>
<dbReference type="Proteomes" id="UP000479190">
    <property type="component" value="Unassembled WGS sequence"/>
</dbReference>
<organism evidence="2 3">
    <name type="scientific">Trichogramma brassicae</name>
    <dbReference type="NCBI Taxonomy" id="86971"/>
    <lineage>
        <taxon>Eukaryota</taxon>
        <taxon>Metazoa</taxon>
        <taxon>Ecdysozoa</taxon>
        <taxon>Arthropoda</taxon>
        <taxon>Hexapoda</taxon>
        <taxon>Insecta</taxon>
        <taxon>Pterygota</taxon>
        <taxon>Neoptera</taxon>
        <taxon>Endopterygota</taxon>
        <taxon>Hymenoptera</taxon>
        <taxon>Apocrita</taxon>
        <taxon>Proctotrupomorpha</taxon>
        <taxon>Chalcidoidea</taxon>
        <taxon>Trichogrammatidae</taxon>
        <taxon>Trichogramma</taxon>
    </lineage>
</organism>
<evidence type="ECO:0000313" key="2">
    <source>
        <dbReference type="EMBL" id="CAB0030717.1"/>
    </source>
</evidence>
<protein>
    <recommendedName>
        <fullName evidence="1">Integrase zinc-binding domain-containing protein</fullName>
    </recommendedName>
</protein>
<keyword evidence="3" id="KW-1185">Reference proteome</keyword>
<evidence type="ECO:0000259" key="1">
    <source>
        <dbReference type="Pfam" id="PF17921"/>
    </source>
</evidence>
<reference evidence="2 3" key="1">
    <citation type="submission" date="2020-02" db="EMBL/GenBank/DDBJ databases">
        <authorList>
            <person name="Ferguson B K."/>
        </authorList>
    </citation>
    <scope>NUCLEOTIDE SEQUENCE [LARGE SCALE GENOMIC DNA]</scope>
</reference>
<dbReference type="Gene3D" id="1.10.340.70">
    <property type="match status" value="1"/>
</dbReference>
<dbReference type="OrthoDB" id="8123648at2759"/>
<evidence type="ECO:0000313" key="3">
    <source>
        <dbReference type="Proteomes" id="UP000479190"/>
    </source>
</evidence>
<dbReference type="InterPro" id="IPR041588">
    <property type="entry name" value="Integrase_H2C2"/>
</dbReference>
<sequence>MPIQGEGEITAFATIENPWYISLVAKVVQTPQKFKKKWRVEDGLLYKFREDKLLDPIEDGIEGWRLAVPAEHRQRVLEDAHNEVTAGHLGLEKTYD</sequence>
<name>A0A6H5I2F2_9HYME</name>
<dbReference type="Pfam" id="PF17921">
    <property type="entry name" value="Integrase_H2C2"/>
    <property type="match status" value="1"/>
</dbReference>